<gene>
    <name evidence="2" type="ORF">H4317_01600</name>
</gene>
<dbReference type="RefSeq" id="WP_185888456.1">
    <property type="nucleotide sequence ID" value="NZ_CP060202.1"/>
</dbReference>
<dbReference type="Proteomes" id="UP000515489">
    <property type="component" value="Chromosome"/>
</dbReference>
<dbReference type="KEGG" id="hsk:H4317_01600"/>
<keyword evidence="1" id="KW-0732">Signal</keyword>
<organism evidence="2 3">
    <name type="scientific">Hymenobacter sediminicola</name>
    <dbReference type="NCBI Taxonomy" id="2761579"/>
    <lineage>
        <taxon>Bacteria</taxon>
        <taxon>Pseudomonadati</taxon>
        <taxon>Bacteroidota</taxon>
        <taxon>Cytophagia</taxon>
        <taxon>Cytophagales</taxon>
        <taxon>Hymenobacteraceae</taxon>
        <taxon>Hymenobacter</taxon>
    </lineage>
</organism>
<evidence type="ECO:0000256" key="1">
    <source>
        <dbReference type="SAM" id="SignalP"/>
    </source>
</evidence>
<evidence type="ECO:0008006" key="4">
    <source>
        <dbReference type="Google" id="ProtNLM"/>
    </source>
</evidence>
<feature type="chain" id="PRO_5028865542" description="Secreted protein" evidence="1">
    <location>
        <begin position="22"/>
        <end position="235"/>
    </location>
</feature>
<keyword evidence="3" id="KW-1185">Reference proteome</keyword>
<proteinExistence type="predicted"/>
<feature type="signal peptide" evidence="1">
    <location>
        <begin position="1"/>
        <end position="21"/>
    </location>
</feature>
<reference evidence="2 3" key="1">
    <citation type="submission" date="2020-08" db="EMBL/GenBank/DDBJ databases">
        <title>Hymenobacter sp. S2-20-2 genome sequencing.</title>
        <authorList>
            <person name="Jin L."/>
        </authorList>
    </citation>
    <scope>NUCLEOTIDE SEQUENCE [LARGE SCALE GENOMIC DNA]</scope>
    <source>
        <strain evidence="2 3">S2-20-2</strain>
    </source>
</reference>
<evidence type="ECO:0000313" key="2">
    <source>
        <dbReference type="EMBL" id="QNH62550.1"/>
    </source>
</evidence>
<evidence type="ECO:0000313" key="3">
    <source>
        <dbReference type="Proteomes" id="UP000515489"/>
    </source>
</evidence>
<accession>A0A7G7W857</accession>
<dbReference type="EMBL" id="CP060202">
    <property type="protein sequence ID" value="QNH62550.1"/>
    <property type="molecule type" value="Genomic_DNA"/>
</dbReference>
<protein>
    <recommendedName>
        <fullName evidence="4">Secreted protein</fullName>
    </recommendedName>
</protein>
<dbReference type="AlphaFoldDB" id="A0A7G7W857"/>
<sequence length="235" mass="26007">MKTLSTLLLSALLLLSGRIYATPTAADTLKGQKLFIQHVSQSVCNKLNEEEKKKPLNKLSPEEGQALLTDVLQTSMQDHIDEMAAIMKANKVSKPRKFGEMVGREVVVVLLQNCPLSQQLFASVGVSAMKDKPTIAPEEKPVLMLVSAEICQRLDTENAKSAISSRPKTERKQVIENAMQGAMLKHLEALSNYYGLKQIQNNSHMETVGRKIGLLLADQCPNYLMQMGLDEVTEN</sequence>
<name>A0A7G7W857_9BACT</name>